<dbReference type="AlphaFoldDB" id="E4TXT7"/>
<gene>
    <name evidence="1" type="ordered locus">Sulku_2363</name>
</gene>
<dbReference type="Proteomes" id="UP000008721">
    <property type="component" value="Chromosome"/>
</dbReference>
<dbReference type="KEGG" id="sku:Sulku_2363"/>
<dbReference type="HOGENOM" id="CLU_1554507_0_0_7"/>
<protein>
    <submittedName>
        <fullName evidence="1">Uncharacterized protein</fullName>
    </submittedName>
</protein>
<reference evidence="1 2" key="1">
    <citation type="journal article" date="2012" name="Stand. Genomic Sci.">
        <title>Complete genome sequence of the sulfur compounds oxidizing chemolithoautotroph Sulfuricurvum kujiense type strain (YK-1(T)).</title>
        <authorList>
            <person name="Han C."/>
            <person name="Kotsyurbenko O."/>
            <person name="Chertkov O."/>
            <person name="Held B."/>
            <person name="Lapidus A."/>
            <person name="Nolan M."/>
            <person name="Lucas S."/>
            <person name="Hammon N."/>
            <person name="Deshpande S."/>
            <person name="Cheng J.F."/>
            <person name="Tapia R."/>
            <person name="Goodwin L.A."/>
            <person name="Pitluck S."/>
            <person name="Liolios K."/>
            <person name="Pagani I."/>
            <person name="Ivanova N."/>
            <person name="Mavromatis K."/>
            <person name="Mikhailova N."/>
            <person name="Pati A."/>
            <person name="Chen A."/>
            <person name="Palaniappan K."/>
            <person name="Land M."/>
            <person name="Hauser L."/>
            <person name="Chang Y.J."/>
            <person name="Jeffries C.D."/>
            <person name="Brambilla E.M."/>
            <person name="Rohde M."/>
            <person name="Spring S."/>
            <person name="Sikorski J."/>
            <person name="Goker M."/>
            <person name="Woyke T."/>
            <person name="Bristow J."/>
            <person name="Eisen J.A."/>
            <person name="Markowitz V."/>
            <person name="Hugenholtz P."/>
            <person name="Kyrpides N.C."/>
            <person name="Klenk H.P."/>
            <person name="Detter J.C."/>
        </authorList>
    </citation>
    <scope>NUCLEOTIDE SEQUENCE [LARGE SCALE GENOMIC DNA]</scope>
    <source>
        <strain evidence="2">ATCC BAA-921 / DSM 16994 / JCM 11577 / YK-1</strain>
    </source>
</reference>
<evidence type="ECO:0000313" key="2">
    <source>
        <dbReference type="Proteomes" id="UP000008721"/>
    </source>
</evidence>
<dbReference type="STRING" id="709032.Sulku_2363"/>
<dbReference type="eggNOG" id="COG1403">
    <property type="taxonomic scope" value="Bacteria"/>
</dbReference>
<evidence type="ECO:0000313" key="1">
    <source>
        <dbReference type="EMBL" id="ADR35023.1"/>
    </source>
</evidence>
<name>E4TXT7_SULKY</name>
<accession>E4TXT7</accession>
<keyword evidence="2" id="KW-1185">Reference proteome</keyword>
<sequence length="172" mass="20116">MKLINFLDFKPLENLRTEMKAPLVKPIFIHPFHSHSKPVKSDRIEIESLDTLTIHPDGTLIFDNTRIILYIADNTLQYLNEAPIISEFHISSCPTIQELVTRGRRLRYFVTAADDEQFVVDDTNEVKRLTVCKDCLLFLNWSQFADVDQKRKKEIVATFTVSSFFEKYPRHL</sequence>
<dbReference type="EMBL" id="CP002355">
    <property type="protein sequence ID" value="ADR35023.1"/>
    <property type="molecule type" value="Genomic_DNA"/>
</dbReference>
<dbReference type="RefSeq" id="WP_013461220.1">
    <property type="nucleotide sequence ID" value="NC_014762.1"/>
</dbReference>
<organism evidence="1 2">
    <name type="scientific">Sulfuricurvum kujiense (strain ATCC BAA-921 / DSM 16994 / JCM 11577 / YK-1)</name>
    <dbReference type="NCBI Taxonomy" id="709032"/>
    <lineage>
        <taxon>Bacteria</taxon>
        <taxon>Pseudomonadati</taxon>
        <taxon>Campylobacterota</taxon>
        <taxon>Epsilonproteobacteria</taxon>
        <taxon>Campylobacterales</taxon>
        <taxon>Sulfurimonadaceae</taxon>
        <taxon>Sulfuricurvum</taxon>
    </lineage>
</organism>
<proteinExistence type="predicted"/>
<dbReference type="OrthoDB" id="9815372at2"/>